<comment type="caution">
    <text evidence="2">The sequence shown here is derived from an EMBL/GenBank/DDBJ whole genome shotgun (WGS) entry which is preliminary data.</text>
</comment>
<dbReference type="GO" id="GO:0016746">
    <property type="term" value="F:acyltransferase activity"/>
    <property type="evidence" value="ECO:0007669"/>
    <property type="project" value="UniProtKB-KW"/>
</dbReference>
<feature type="transmembrane region" description="Helical" evidence="1">
    <location>
        <begin position="50"/>
        <end position="68"/>
    </location>
</feature>
<dbReference type="AlphaFoldDB" id="A0A2P6AQF6"/>
<reference evidence="3" key="1">
    <citation type="submission" date="2018-02" db="EMBL/GenBank/DDBJ databases">
        <title>Genome sequencing of Solimonas sp. HR-BB.</title>
        <authorList>
            <person name="Lee Y."/>
            <person name="Jeon C.O."/>
        </authorList>
    </citation>
    <scope>NUCLEOTIDE SEQUENCE [LARGE SCALE GENOMIC DNA]</scope>
    <source>
        <strain evidence="3">HR-E</strain>
    </source>
</reference>
<feature type="non-terminal residue" evidence="2">
    <location>
        <position position="70"/>
    </location>
</feature>
<organism evidence="2 3">
    <name type="scientific">Amnimonas aquatica</name>
    <dbReference type="NCBI Taxonomy" id="2094561"/>
    <lineage>
        <taxon>Bacteria</taxon>
        <taxon>Pseudomonadati</taxon>
        <taxon>Pseudomonadota</taxon>
        <taxon>Gammaproteobacteria</taxon>
        <taxon>Moraxellales</taxon>
        <taxon>Moraxellaceae</taxon>
        <taxon>Amnimonas</taxon>
    </lineage>
</organism>
<gene>
    <name evidence="2" type="ORF">C5O18_09705</name>
</gene>
<dbReference type="EMBL" id="PTQZ01000335">
    <property type="protein sequence ID" value="PQA29110.1"/>
    <property type="molecule type" value="Genomic_DNA"/>
</dbReference>
<evidence type="ECO:0000313" key="3">
    <source>
        <dbReference type="Proteomes" id="UP000243900"/>
    </source>
</evidence>
<accession>A0A2P6AQF6</accession>
<name>A0A2P6AQF6_9GAMM</name>
<dbReference type="Proteomes" id="UP000243900">
    <property type="component" value="Unassembled WGS sequence"/>
</dbReference>
<keyword evidence="1" id="KW-0472">Membrane</keyword>
<evidence type="ECO:0000256" key="1">
    <source>
        <dbReference type="SAM" id="Phobius"/>
    </source>
</evidence>
<proteinExistence type="predicted"/>
<keyword evidence="1" id="KW-1133">Transmembrane helix</keyword>
<keyword evidence="1" id="KW-0812">Transmembrane</keyword>
<keyword evidence="2" id="KW-0808">Transferase</keyword>
<protein>
    <submittedName>
        <fullName evidence="2">Glycerol acyltransferase</fullName>
    </submittedName>
</protein>
<keyword evidence="2" id="KW-0012">Acyltransferase</keyword>
<sequence length="70" mass="7898">MSNQFGLLKTRRFLPFFLTQFLGALNDNVFKQAMVIFLTFHAASLSDLPLPVLLNLCAGLFILPFFLFSA</sequence>
<keyword evidence="3" id="KW-1185">Reference proteome</keyword>
<evidence type="ECO:0000313" key="2">
    <source>
        <dbReference type="EMBL" id="PQA29110.1"/>
    </source>
</evidence>